<dbReference type="GO" id="GO:0005524">
    <property type="term" value="F:ATP binding"/>
    <property type="evidence" value="ECO:0007669"/>
    <property type="project" value="InterPro"/>
</dbReference>
<dbReference type="Gene3D" id="3.30.200.20">
    <property type="entry name" value="Phosphorylase Kinase, domain 1"/>
    <property type="match status" value="1"/>
</dbReference>
<dbReference type="SUPFAM" id="SSF56112">
    <property type="entry name" value="Protein kinase-like (PK-like)"/>
    <property type="match status" value="1"/>
</dbReference>
<dbReference type="SMART" id="SM00220">
    <property type="entry name" value="S_TKc"/>
    <property type="match status" value="1"/>
</dbReference>
<dbReference type="Proteomes" id="UP000250140">
    <property type="component" value="Unassembled WGS sequence"/>
</dbReference>
<feature type="domain" description="Protein kinase" evidence="2">
    <location>
        <begin position="985"/>
        <end position="1300"/>
    </location>
</feature>
<organism evidence="3 4">
    <name type="scientific">Glonium stellatum</name>
    <dbReference type="NCBI Taxonomy" id="574774"/>
    <lineage>
        <taxon>Eukaryota</taxon>
        <taxon>Fungi</taxon>
        <taxon>Dikarya</taxon>
        <taxon>Ascomycota</taxon>
        <taxon>Pezizomycotina</taxon>
        <taxon>Dothideomycetes</taxon>
        <taxon>Pleosporomycetidae</taxon>
        <taxon>Gloniales</taxon>
        <taxon>Gloniaceae</taxon>
        <taxon>Glonium</taxon>
    </lineage>
</organism>
<reference evidence="3 4" key="1">
    <citation type="journal article" date="2016" name="Nat. Commun.">
        <title>Ectomycorrhizal ecology is imprinted in the genome of the dominant symbiotic fungus Cenococcum geophilum.</title>
        <authorList>
            <consortium name="DOE Joint Genome Institute"/>
            <person name="Peter M."/>
            <person name="Kohler A."/>
            <person name="Ohm R.A."/>
            <person name="Kuo A."/>
            <person name="Krutzmann J."/>
            <person name="Morin E."/>
            <person name="Arend M."/>
            <person name="Barry K.W."/>
            <person name="Binder M."/>
            <person name="Choi C."/>
            <person name="Clum A."/>
            <person name="Copeland A."/>
            <person name="Grisel N."/>
            <person name="Haridas S."/>
            <person name="Kipfer T."/>
            <person name="LaButti K."/>
            <person name="Lindquist E."/>
            <person name="Lipzen A."/>
            <person name="Maire R."/>
            <person name="Meier B."/>
            <person name="Mihaltcheva S."/>
            <person name="Molinier V."/>
            <person name="Murat C."/>
            <person name="Poggeler S."/>
            <person name="Quandt C.A."/>
            <person name="Sperisen C."/>
            <person name="Tritt A."/>
            <person name="Tisserant E."/>
            <person name="Crous P.W."/>
            <person name="Henrissat B."/>
            <person name="Nehls U."/>
            <person name="Egli S."/>
            <person name="Spatafora J.W."/>
            <person name="Grigoriev I.V."/>
            <person name="Martin F.M."/>
        </authorList>
    </citation>
    <scope>NUCLEOTIDE SEQUENCE [LARGE SCALE GENOMIC DNA]</scope>
    <source>
        <strain evidence="3 4">CBS 207.34</strain>
    </source>
</reference>
<sequence>MEVSRLCEYCRKIDFSYLRCPTRGELEDAQNGKVHWERYPFKKDPSSETSPTFDLGPISRVKDNVYGCRLCSLIWVAINRTGMLQEAKRRGYGEDFSLAADMIFNGTLQFGDDNPQIFFLRRMAIRSRIGATGDSGFVSAYDSFQACDVGAISSEYSMDRLFLDGPPEVNEIVFGGRRRPLVADLRLLRKWLEDCGSEHGKACQSASEMDAAEVRRMRTFRLIDVKRKAIQSFEDANIANFKYVALSYMWGKKQRVMLVSQNESLLSEDNALDCNVSRTIADAINLVRSFGLEYLWVDALCILQDSDSDKKEQISNMDMIYKEARLTVIAASGDDADAGLPGLTPGSRTVRQEEVIVIAPGSDNPGLSIVSTLSAVTSGSVTVPHPFSKTKWNTRGWTLQERALSLRVLTFTEEQIYWACQCSQWCEDTYAECSLGQFSYYSSNRQELSIQVNRLHSIAWHAQDPIDQLWQRYQVLVSQFGEREFSFEGDAHDAFAAILKEMSRHTGERFLWGIPASRLELGLNWSARGGAERRDVVSTLPMTSLNRRVPFPSWSWLGWKGPLELWIRDDRVDMGEEPEVMCYIHRNSPLRLVRVGRLFADTGNPNEVSTNGDDAMLHALLNEALRGHKPMRVTLPAIQSFYPHLTQGALCDIPDDQLLFFWTGRATFTLHLDSEFVYGTNLGWSRSRILDQFGKVVGSTGFWGKKQMMSSHYTTGQHCFIQIGSRRVLDYIPQVMVLQVEERDGIFHRVNTAEIEQTAWEGMSPSWTIIALGFPSLPRQITSSYPDKALAMAVSSVLSPLRYINENAYTARYRLTAKPEKVQQGPLNTNPVNYYAGEPGTPFSAFMEQLVCDYEDMDELDLYAPRELPVQESLWTTARRSNARQGGPAVRVGDYILPIRVRSNFSQRGRTMGLDAFKAEHARNQSYRRNVEDNSTDDEDVSHIELRAQRLSHTKSLLSCSNVVAGLYGIPMEHQVYSDPTEVPFEVISSLGHGSLGIVEEVRTSPSKETFVRKRVQIPYSSCTQRLKIVQQEAAVLRSLSHTHIMKILGTCQDGLSTGRQFYSLLMSPVGDNDLSAFLDIVGEKQSRQPRHDGLLVAPENSKELGWLKKWFQCLASALAYMHSKGIRHQDIKPSNIVHRGSDIYFTDFSSSTPFEIGRTTSTETPARNSLMYAAPETIRTPHEEAYKRHGLGADIFSLGCVFLEMLTVLDGRKVRDFHDFCLLKPSSLTKNSQFGAEGVRRVLLYSQAARRMERWFEGAKGMPSAMYQACVRPMPREDRESRPSAQEVLESMRERQPWKAVECSCQ</sequence>
<evidence type="ECO:0000313" key="4">
    <source>
        <dbReference type="Proteomes" id="UP000250140"/>
    </source>
</evidence>
<keyword evidence="4" id="KW-1185">Reference proteome</keyword>
<feature type="region of interest" description="Disordered" evidence="1">
    <location>
        <begin position="1275"/>
        <end position="1297"/>
    </location>
</feature>
<gene>
    <name evidence="3" type="ORF">AOQ84DRAFT_228336</name>
</gene>
<dbReference type="GO" id="GO:0004672">
    <property type="term" value="F:protein kinase activity"/>
    <property type="evidence" value="ECO:0007669"/>
    <property type="project" value="InterPro"/>
</dbReference>
<evidence type="ECO:0000259" key="2">
    <source>
        <dbReference type="PROSITE" id="PS50011"/>
    </source>
</evidence>
<accession>A0A8E2EQP9</accession>
<dbReference type="InterPro" id="IPR010730">
    <property type="entry name" value="HET"/>
</dbReference>
<dbReference type="Pfam" id="PF06985">
    <property type="entry name" value="HET"/>
    <property type="match status" value="1"/>
</dbReference>
<proteinExistence type="predicted"/>
<dbReference type="OrthoDB" id="5135333at2759"/>
<dbReference type="Pfam" id="PF00069">
    <property type="entry name" value="Pkinase"/>
    <property type="match status" value="1"/>
</dbReference>
<dbReference type="Gene3D" id="1.10.510.10">
    <property type="entry name" value="Transferase(Phosphotransferase) domain 1"/>
    <property type="match status" value="1"/>
</dbReference>
<protein>
    <recommendedName>
        <fullName evidence="2">Protein kinase domain-containing protein</fullName>
    </recommendedName>
</protein>
<evidence type="ECO:0000313" key="3">
    <source>
        <dbReference type="EMBL" id="OCL02865.1"/>
    </source>
</evidence>
<dbReference type="InterPro" id="IPR000719">
    <property type="entry name" value="Prot_kinase_dom"/>
</dbReference>
<dbReference type="PANTHER" id="PTHR33112:SF14">
    <property type="entry name" value="HETEROKARYON INCOMPATIBILITY DOMAIN-CONTAINING PROTEIN"/>
    <property type="match status" value="1"/>
</dbReference>
<evidence type="ECO:0000256" key="1">
    <source>
        <dbReference type="SAM" id="MobiDB-lite"/>
    </source>
</evidence>
<dbReference type="PANTHER" id="PTHR33112">
    <property type="entry name" value="DOMAIN PROTEIN, PUTATIVE-RELATED"/>
    <property type="match status" value="1"/>
</dbReference>
<dbReference type="InterPro" id="IPR011009">
    <property type="entry name" value="Kinase-like_dom_sf"/>
</dbReference>
<dbReference type="PROSITE" id="PS50011">
    <property type="entry name" value="PROTEIN_KINASE_DOM"/>
    <property type="match status" value="1"/>
</dbReference>
<dbReference type="EMBL" id="KV750863">
    <property type="protein sequence ID" value="OCL02865.1"/>
    <property type="molecule type" value="Genomic_DNA"/>
</dbReference>
<dbReference type="CDD" id="cd00180">
    <property type="entry name" value="PKc"/>
    <property type="match status" value="1"/>
</dbReference>
<name>A0A8E2EQP9_9PEZI</name>